<evidence type="ECO:0000313" key="14">
    <source>
        <dbReference type="Proteomes" id="UP001281614"/>
    </source>
</evidence>
<dbReference type="Pfam" id="PF00400">
    <property type="entry name" value="WD40"/>
    <property type="match status" value="2"/>
</dbReference>
<dbReference type="GO" id="GO:0015031">
    <property type="term" value="P:protein transport"/>
    <property type="evidence" value="ECO:0007669"/>
    <property type="project" value="UniProtKB-KW"/>
</dbReference>
<comment type="caution">
    <text evidence="13">The sequence shown here is derived from an EMBL/GenBank/DDBJ whole genome shotgun (WGS) entry which is preliminary data.</text>
</comment>
<dbReference type="InterPro" id="IPR015943">
    <property type="entry name" value="WD40/YVTN_repeat-like_dom_sf"/>
</dbReference>
<feature type="region of interest" description="Disordered" evidence="12">
    <location>
        <begin position="566"/>
        <end position="601"/>
    </location>
</feature>
<dbReference type="Gene3D" id="2.130.10.10">
    <property type="entry name" value="YVTN repeat-like/Quinoprotein amine dehydrogenase"/>
    <property type="match status" value="1"/>
</dbReference>
<evidence type="ECO:0000256" key="9">
    <source>
        <dbReference type="ARBA" id="ARBA00023132"/>
    </source>
</evidence>
<feature type="compositionally biased region" description="Low complexity" evidence="12">
    <location>
        <begin position="583"/>
        <end position="593"/>
    </location>
</feature>
<dbReference type="AlphaFoldDB" id="A0AAD9YTZ6"/>
<sequence length="672" mass="75560">MSKLNELRNIRPAHEWEKETEELLGMDYILRLFATWEVSCALFAENFKHFISIKLCEGRELDDTPPDEFQSITQAHRVVVQYTRDVFALVWLTREHQGDDEFWSQPIPQRQHKILTQKGNSMAGLFKRFLATPQAPPAGTGGQKETAALPRSFTLDIGIIPPLYFIIVSCGDPVVQQRALQLLQNYPQQENFWNGNSVRNLLRTAENINCGPAHLLEEVPNSLAFGKGIPALYEKLQELRIKQKSHTMASFPHEVPTITEERTGFDLNLQHGHQDLVQAVSFNAYGDRCATGSVDGKIKVFNRHKDGVWHHCDTWGAHGSEILELQWLPPTVYPNLIASLGIEGRFKLWAEDPSAAPGRRFSASNRATTSKAAYEMRSSKYPYRSFSMKHNEETRHTYLALLASDGRLIVYENEQPENMSEYTSIDEFSICPKPNRGEEVSFKVRFDSNPDPCYSALRAGVAIDSLGLVVAGMSSVKVYRSRDVITTSYGVAQSQREFYLAVDVGVHRGLVRDITWAPGNIRGYDIIATACQDGFVRVFRIDTPYASDDGKTWSRTELTRHENHQAQAFSNVGQSTDNKQPQSGLSASLAKSGSHVERHFSGQPGQVKHIFKEIAKLDSHRTPVWRVGFDDDGQILASTGDDGKLVCYRQTPNGTWAKSSELAMVKTRMALP</sequence>
<evidence type="ECO:0000256" key="3">
    <source>
        <dbReference type="ARBA" id="ARBA00022448"/>
    </source>
</evidence>
<dbReference type="PANTHER" id="PTHR11024:SF3">
    <property type="entry name" value="NUCLEOPORIN SEH1"/>
    <property type="match status" value="1"/>
</dbReference>
<dbReference type="InterPro" id="IPR036322">
    <property type="entry name" value="WD40_repeat_dom_sf"/>
</dbReference>
<keyword evidence="4 11" id="KW-0853">WD repeat</keyword>
<evidence type="ECO:0000256" key="8">
    <source>
        <dbReference type="ARBA" id="ARBA00023010"/>
    </source>
</evidence>
<dbReference type="SUPFAM" id="SSF50978">
    <property type="entry name" value="WD40 repeat-like"/>
    <property type="match status" value="1"/>
</dbReference>
<keyword evidence="7" id="KW-0653">Protein transport</keyword>
<evidence type="ECO:0000256" key="2">
    <source>
        <dbReference type="ARBA" id="ARBA00010102"/>
    </source>
</evidence>
<dbReference type="SMART" id="SM00320">
    <property type="entry name" value="WD40"/>
    <property type="match status" value="4"/>
</dbReference>
<dbReference type="PROSITE" id="PS50082">
    <property type="entry name" value="WD_REPEATS_2"/>
    <property type="match status" value="1"/>
</dbReference>
<comment type="subcellular location">
    <subcellularLocation>
        <location evidence="1">Nucleus</location>
        <location evidence="1">Nuclear pore complex</location>
    </subcellularLocation>
</comment>
<feature type="repeat" description="WD" evidence="11">
    <location>
        <begin position="270"/>
        <end position="302"/>
    </location>
</feature>
<dbReference type="InterPro" id="IPR001680">
    <property type="entry name" value="WD40_rpt"/>
</dbReference>
<dbReference type="GO" id="GO:0031080">
    <property type="term" value="C:nuclear pore outer ring"/>
    <property type="evidence" value="ECO:0007669"/>
    <property type="project" value="TreeGrafter"/>
</dbReference>
<dbReference type="GO" id="GO:0051028">
    <property type="term" value="P:mRNA transport"/>
    <property type="evidence" value="ECO:0007669"/>
    <property type="project" value="UniProtKB-KW"/>
</dbReference>
<name>A0AAD9YTZ6_COLKA</name>
<keyword evidence="3" id="KW-0813">Transport</keyword>
<dbReference type="GO" id="GO:0005198">
    <property type="term" value="F:structural molecule activity"/>
    <property type="evidence" value="ECO:0007669"/>
    <property type="project" value="InterPro"/>
</dbReference>
<dbReference type="PANTHER" id="PTHR11024">
    <property type="entry name" value="NUCLEAR PORE COMPLEX PROTEIN SEC13 / SEH1 FAMILY MEMBER"/>
    <property type="match status" value="1"/>
</dbReference>
<proteinExistence type="inferred from homology"/>
<dbReference type="EMBL" id="VYYT01000024">
    <property type="protein sequence ID" value="KAK2776893.1"/>
    <property type="molecule type" value="Genomic_DNA"/>
</dbReference>
<evidence type="ECO:0000256" key="7">
    <source>
        <dbReference type="ARBA" id="ARBA00022927"/>
    </source>
</evidence>
<keyword evidence="9" id="KW-0906">Nuclear pore complex</keyword>
<evidence type="ECO:0000256" key="1">
    <source>
        <dbReference type="ARBA" id="ARBA00004567"/>
    </source>
</evidence>
<keyword evidence="5" id="KW-0677">Repeat</keyword>
<dbReference type="GO" id="GO:1904263">
    <property type="term" value="P:positive regulation of TORC1 signaling"/>
    <property type="evidence" value="ECO:0007669"/>
    <property type="project" value="TreeGrafter"/>
</dbReference>
<evidence type="ECO:0000256" key="6">
    <source>
        <dbReference type="ARBA" id="ARBA00022816"/>
    </source>
</evidence>
<evidence type="ECO:0000256" key="5">
    <source>
        <dbReference type="ARBA" id="ARBA00022737"/>
    </source>
</evidence>
<keyword evidence="6" id="KW-0509">mRNA transport</keyword>
<keyword evidence="10" id="KW-0539">Nucleus</keyword>
<reference evidence="13" key="1">
    <citation type="submission" date="2023-02" db="EMBL/GenBank/DDBJ databases">
        <title>Colletotrichum kahawae CIFC_Que2 genome sequencing and assembly.</title>
        <authorList>
            <person name="Baroncelli R."/>
        </authorList>
    </citation>
    <scope>NUCLEOTIDE SEQUENCE</scope>
    <source>
        <strain evidence="13">CIFC_Que2</strain>
    </source>
</reference>
<gene>
    <name evidence="13" type="ORF">CKAH01_03385</name>
</gene>
<evidence type="ECO:0000313" key="13">
    <source>
        <dbReference type="EMBL" id="KAK2776893.1"/>
    </source>
</evidence>
<keyword evidence="14" id="KW-1185">Reference proteome</keyword>
<dbReference type="GO" id="GO:0034198">
    <property type="term" value="P:cellular response to amino acid starvation"/>
    <property type="evidence" value="ECO:0007669"/>
    <property type="project" value="TreeGrafter"/>
</dbReference>
<comment type="similarity">
    <text evidence="2">Belongs to the WD repeat SEC13 family.</text>
</comment>
<evidence type="ECO:0000256" key="10">
    <source>
        <dbReference type="ARBA" id="ARBA00023242"/>
    </source>
</evidence>
<dbReference type="GO" id="GO:0035859">
    <property type="term" value="C:Seh1-associated complex"/>
    <property type="evidence" value="ECO:0007669"/>
    <property type="project" value="TreeGrafter"/>
</dbReference>
<keyword evidence="8" id="KW-0811">Translocation</keyword>
<organism evidence="13 14">
    <name type="scientific">Colletotrichum kahawae</name>
    <name type="common">Coffee berry disease fungus</name>
    <dbReference type="NCBI Taxonomy" id="34407"/>
    <lineage>
        <taxon>Eukaryota</taxon>
        <taxon>Fungi</taxon>
        <taxon>Dikarya</taxon>
        <taxon>Ascomycota</taxon>
        <taxon>Pezizomycotina</taxon>
        <taxon>Sordariomycetes</taxon>
        <taxon>Hypocreomycetidae</taxon>
        <taxon>Glomerellales</taxon>
        <taxon>Glomerellaceae</taxon>
        <taxon>Colletotrichum</taxon>
        <taxon>Colletotrichum gloeosporioides species complex</taxon>
    </lineage>
</organism>
<protein>
    <submittedName>
        <fullName evidence="13">Nuclear pore protein</fullName>
    </submittedName>
</protein>
<evidence type="ECO:0000256" key="11">
    <source>
        <dbReference type="PROSITE-ProRule" id="PRU00221"/>
    </source>
</evidence>
<dbReference type="Proteomes" id="UP001281614">
    <property type="component" value="Unassembled WGS sequence"/>
</dbReference>
<evidence type="ECO:0000256" key="12">
    <source>
        <dbReference type="SAM" id="MobiDB-lite"/>
    </source>
</evidence>
<dbReference type="InterPro" id="IPR037363">
    <property type="entry name" value="Sec13/Seh1_fam"/>
</dbReference>
<evidence type="ECO:0000256" key="4">
    <source>
        <dbReference type="ARBA" id="ARBA00022574"/>
    </source>
</evidence>
<feature type="compositionally biased region" description="Polar residues" evidence="12">
    <location>
        <begin position="566"/>
        <end position="582"/>
    </location>
</feature>
<accession>A0AAD9YTZ6</accession>